<proteinExistence type="predicted"/>
<dbReference type="EMBL" id="CP113088">
    <property type="protein sequence ID" value="WAC02555.1"/>
    <property type="molecule type" value="Genomic_DNA"/>
</dbReference>
<accession>A0A9E8SHC2</accession>
<evidence type="ECO:0000313" key="3">
    <source>
        <dbReference type="Proteomes" id="UP001164705"/>
    </source>
</evidence>
<dbReference type="RefSeq" id="WP_267677152.1">
    <property type="nucleotide sequence ID" value="NZ_CP113088.1"/>
</dbReference>
<evidence type="ECO:0000256" key="1">
    <source>
        <dbReference type="SAM" id="SignalP"/>
    </source>
</evidence>
<dbReference type="Proteomes" id="UP001164705">
    <property type="component" value="Chromosome"/>
</dbReference>
<keyword evidence="1" id="KW-0732">Signal</keyword>
<dbReference type="AlphaFoldDB" id="A0A9E8SHC2"/>
<keyword evidence="3" id="KW-1185">Reference proteome</keyword>
<reference evidence="2" key="1">
    <citation type="submission" date="2022-11" db="EMBL/GenBank/DDBJ databases">
        <title>Lacinutrix neustonica HL-RS19T sp. nov., isolated from the surface microlayer sample of brackish Lake Shihwa.</title>
        <authorList>
            <person name="Choi J.Y."/>
            <person name="Hwang C.Y."/>
        </authorList>
    </citation>
    <scope>NUCLEOTIDE SEQUENCE</scope>
    <source>
        <strain evidence="2">HL-RS19</strain>
    </source>
</reference>
<evidence type="ECO:0000313" key="2">
    <source>
        <dbReference type="EMBL" id="WAC02555.1"/>
    </source>
</evidence>
<dbReference type="KEGG" id="lnu:N7U66_02310"/>
<organism evidence="2 3">
    <name type="scientific">Lacinutrix neustonica</name>
    <dbReference type="NCBI Taxonomy" id="2980107"/>
    <lineage>
        <taxon>Bacteria</taxon>
        <taxon>Pseudomonadati</taxon>
        <taxon>Bacteroidota</taxon>
        <taxon>Flavobacteriia</taxon>
        <taxon>Flavobacteriales</taxon>
        <taxon>Flavobacteriaceae</taxon>
        <taxon>Lacinutrix</taxon>
    </lineage>
</organism>
<name>A0A9E8SHC2_9FLAO</name>
<feature type="chain" id="PRO_5039263880" evidence="1">
    <location>
        <begin position="20"/>
        <end position="87"/>
    </location>
</feature>
<protein>
    <submittedName>
        <fullName evidence="2">Uncharacterized protein</fullName>
    </submittedName>
</protein>
<feature type="signal peptide" evidence="1">
    <location>
        <begin position="1"/>
        <end position="19"/>
    </location>
</feature>
<gene>
    <name evidence="2" type="ORF">N7U66_02310</name>
</gene>
<sequence length="87" mass="10327">MKKLIIYSLFLLSSHMLCAQSENITLSFEELSLKEVLLSIEVKTELSFYYIDKWLDSKKISKNYEEVSLEFILNDLFTGSLHKLYYF</sequence>